<gene>
    <name evidence="7" type="ORF">PTTT1_LOCUS2318</name>
</gene>
<dbReference type="GO" id="GO:0008654">
    <property type="term" value="P:phospholipid biosynthetic process"/>
    <property type="evidence" value="ECO:0007669"/>
    <property type="project" value="InterPro"/>
</dbReference>
<organism evidence="7">
    <name type="scientific">Phaeodactylum tricornutum</name>
    <name type="common">Diatom</name>
    <dbReference type="NCBI Taxonomy" id="2850"/>
    <lineage>
        <taxon>Eukaryota</taxon>
        <taxon>Sar</taxon>
        <taxon>Stramenopiles</taxon>
        <taxon>Ochrophyta</taxon>
        <taxon>Bacillariophyta</taxon>
        <taxon>Bacillariophyceae</taxon>
        <taxon>Bacillariophycidae</taxon>
        <taxon>Naviculales</taxon>
        <taxon>Phaeodactylaceae</taxon>
        <taxon>Phaeodactylum</taxon>
    </lineage>
</organism>
<dbReference type="UniPathway" id="UPA00823">
    <property type="reaction ID" value="UER00787"/>
</dbReference>
<dbReference type="EMBL" id="OU594942">
    <property type="protein sequence ID" value="CAG9276948.1"/>
    <property type="molecule type" value="Genomic_DNA"/>
</dbReference>
<dbReference type="AlphaFoldDB" id="A0A8J9X2K5"/>
<keyword evidence="5" id="KW-0398">Inositol biosynthesis</keyword>
<evidence type="ECO:0000256" key="4">
    <source>
        <dbReference type="ARBA" id="ARBA00012125"/>
    </source>
</evidence>
<feature type="non-terminal residue" evidence="7">
    <location>
        <position position="121"/>
    </location>
</feature>
<accession>A0A8J9X2K5</accession>
<dbReference type="Pfam" id="PF01658">
    <property type="entry name" value="Inos-1-P_synth"/>
    <property type="match status" value="1"/>
</dbReference>
<dbReference type="PANTHER" id="PTHR11510">
    <property type="entry name" value="MYO-INOSITOL-1 PHOSPHATE SYNTHASE"/>
    <property type="match status" value="1"/>
</dbReference>
<dbReference type="Proteomes" id="UP000836788">
    <property type="component" value="Chromosome 1"/>
</dbReference>
<evidence type="ECO:0000313" key="7">
    <source>
        <dbReference type="EMBL" id="CAG9276948.1"/>
    </source>
</evidence>
<reference evidence="7" key="1">
    <citation type="submission" date="2022-02" db="EMBL/GenBank/DDBJ databases">
        <authorList>
            <person name="Giguere J D."/>
        </authorList>
    </citation>
    <scope>NUCLEOTIDE SEQUENCE</scope>
    <source>
        <strain evidence="7">CCAP 1055/1</strain>
    </source>
</reference>
<comment type="cofactor">
    <cofactor evidence="2">
        <name>NAD(+)</name>
        <dbReference type="ChEBI" id="CHEBI:57540"/>
    </cofactor>
</comment>
<evidence type="ECO:0000259" key="6">
    <source>
        <dbReference type="Pfam" id="PF01658"/>
    </source>
</evidence>
<feature type="non-terminal residue" evidence="7">
    <location>
        <position position="1"/>
    </location>
</feature>
<comment type="pathway">
    <text evidence="3">Polyol metabolism; myo-inositol biosynthesis; myo-inositol from D-glucose 6-phosphate: step 1/2.</text>
</comment>
<dbReference type="InterPro" id="IPR002587">
    <property type="entry name" value="Myo-inos-1-P_Synthase"/>
</dbReference>
<evidence type="ECO:0000256" key="3">
    <source>
        <dbReference type="ARBA" id="ARBA00005117"/>
    </source>
</evidence>
<feature type="domain" description="Myo-inositol-1-phosphate synthase GAPDH-like" evidence="6">
    <location>
        <begin position="7"/>
        <end position="112"/>
    </location>
</feature>
<dbReference type="GO" id="GO:0006021">
    <property type="term" value="P:inositol biosynthetic process"/>
    <property type="evidence" value="ECO:0007669"/>
    <property type="project" value="UniProtKB-UniPathway"/>
</dbReference>
<dbReference type="GO" id="GO:0004512">
    <property type="term" value="F:inositol-3-phosphate synthase activity"/>
    <property type="evidence" value="ECO:0007669"/>
    <property type="project" value="UniProtKB-EC"/>
</dbReference>
<evidence type="ECO:0000256" key="2">
    <source>
        <dbReference type="ARBA" id="ARBA00001911"/>
    </source>
</evidence>
<dbReference type="SUPFAM" id="SSF55347">
    <property type="entry name" value="Glyceraldehyde-3-phosphate dehydrogenase-like, C-terminal domain"/>
    <property type="match status" value="1"/>
</dbReference>
<protein>
    <recommendedName>
        <fullName evidence="4">inositol-3-phosphate synthase</fullName>
        <ecNumber evidence="4">5.5.1.4</ecNumber>
    </recommendedName>
</protein>
<dbReference type="Gene3D" id="3.30.360.10">
    <property type="entry name" value="Dihydrodipicolinate Reductase, domain 2"/>
    <property type="match status" value="1"/>
</dbReference>
<dbReference type="InterPro" id="IPR013021">
    <property type="entry name" value="Myo-inos-1-P_Synthase_GAPDH"/>
</dbReference>
<name>A0A8J9X2K5_PHATR</name>
<dbReference type="EC" id="5.5.1.4" evidence="4"/>
<proteinExistence type="predicted"/>
<sequence>GTDFKAGQTKFKTAAVEYIRTMGLKPKVIASSNHLGNNDMRNLSTAKTAASAKLRVKHDIFSAWQEDDLDHKVSIMFTEFINDEKRDFVEYTSLGFLGQTHTMVTYTRASDSVLCVPLMLD</sequence>
<evidence type="ECO:0000256" key="5">
    <source>
        <dbReference type="ARBA" id="ARBA00022550"/>
    </source>
</evidence>
<comment type="catalytic activity">
    <reaction evidence="1">
        <text>D-glucose 6-phosphate = 1D-myo-inositol 3-phosphate</text>
        <dbReference type="Rhea" id="RHEA:10716"/>
        <dbReference type="ChEBI" id="CHEBI:58401"/>
        <dbReference type="ChEBI" id="CHEBI:61548"/>
        <dbReference type="EC" id="5.5.1.4"/>
    </reaction>
</comment>
<evidence type="ECO:0000256" key="1">
    <source>
        <dbReference type="ARBA" id="ARBA00000113"/>
    </source>
</evidence>